<sequence length="711" mass="77641">MAGGVTSGIIYPGALAMIARKFRFRSIGGTSVGAIAAAVTAAAEYGRQTGKNPNAFEIVRTLPKTLGEAAADGHTRLFHLFTPEPATRTLLALVTPLFAQGARIKQAFQIIGITCSYWQIALPLALSFVAGLLVFLWLLLSGSLQSLLLSALALAMTIASSLVVWCASTLLMLKRQWLLAWRSNQYGICTGRASPDPKTIKRPDFEGLTPWMHRAVQDAAGRSVAGGPLTFGQLWSLQQPGGGPSSISPHSPREIELAMIASDISRNRTVQLPFLETPSPLYIEIDVLSAYFPSSIVEWMINSCGDYDKRVEPRSDVIRLPRPQDLPIVFGARLSLSFPVLLSALPLMTPDFNKGKGESGYIPLRRVWFSDGGLTSNFPIHFFDSPIPSRPTFCLNLVDFDAESPSALSTNRVDDEEDDPAEVEQALAKPISQPGAASRTAANRPDVTTATDPAPHDKVWGFVSVAQGNQFIPAPFTAFDTKPGTGVLSFAATLVNTARYWSDNQMLLAPGVRDRVVNIALRDDEGGLNLDMSAKVIADLDLRGRAAGMLIASRFDPNENTDPETGGLSEPMFANHRWVRFRGFMASFEDMSRRFARSRRASDAAAVERRESLLDDMIDGMAKEKLGYPAPYGARAFYKTATDKFEQLSLWMAGTTSREPAATFDRAREFKNDRVSKPAGGAPRPIMRSRLRPLVDNDPRSESADFPEPRD</sequence>
<feature type="domain" description="PNPLA" evidence="4">
    <location>
        <begin position="1"/>
        <end position="384"/>
    </location>
</feature>
<evidence type="ECO:0000256" key="1">
    <source>
        <dbReference type="PROSITE-ProRule" id="PRU01161"/>
    </source>
</evidence>
<feature type="active site" description="Proton acceptor" evidence="1">
    <location>
        <position position="371"/>
    </location>
</feature>
<feature type="short sequence motif" description="GXSXG" evidence="1">
    <location>
        <begin position="29"/>
        <end position="33"/>
    </location>
</feature>
<evidence type="ECO:0000313" key="6">
    <source>
        <dbReference type="Proteomes" id="UP000228930"/>
    </source>
</evidence>
<reference evidence="5 6" key="1">
    <citation type="submission" date="2015-06" db="EMBL/GenBank/DDBJ databases">
        <title>Comparative genome analysis of nirS-carrying Bradyrhizobium sp. strains.</title>
        <authorList>
            <person name="Ishii S."/>
            <person name="Jang J."/>
            <person name="Nishizawa T."/>
            <person name="Senoo K."/>
        </authorList>
    </citation>
    <scope>NUCLEOTIDE SEQUENCE [LARGE SCALE GENOMIC DNA]</scope>
    <source>
        <strain evidence="5 6">TSA1</strain>
    </source>
</reference>
<keyword evidence="3" id="KW-0812">Transmembrane</keyword>
<dbReference type="PROSITE" id="PS51635">
    <property type="entry name" value="PNPLA"/>
    <property type="match status" value="1"/>
</dbReference>
<keyword evidence="1" id="KW-0442">Lipid degradation</keyword>
<keyword evidence="1" id="KW-0443">Lipid metabolism</keyword>
<comment type="caution">
    <text evidence="1">Lacks conserved residue(s) required for the propagation of feature annotation.</text>
</comment>
<dbReference type="Gene3D" id="3.40.1090.10">
    <property type="entry name" value="Cytosolic phospholipase A2 catalytic domain"/>
    <property type="match status" value="1"/>
</dbReference>
<feature type="short sequence motif" description="DGA/G" evidence="1">
    <location>
        <begin position="371"/>
        <end position="373"/>
    </location>
</feature>
<protein>
    <recommendedName>
        <fullName evidence="4">PNPLA domain-containing protein</fullName>
    </recommendedName>
</protein>
<keyword evidence="3" id="KW-0472">Membrane</keyword>
<evidence type="ECO:0000313" key="5">
    <source>
        <dbReference type="EMBL" id="PIT04476.1"/>
    </source>
</evidence>
<gene>
    <name evidence="5" type="ORF">TSA1_29750</name>
</gene>
<feature type="transmembrane region" description="Helical" evidence="3">
    <location>
        <begin position="120"/>
        <end position="140"/>
    </location>
</feature>
<feature type="region of interest" description="Disordered" evidence="2">
    <location>
        <begin position="428"/>
        <end position="454"/>
    </location>
</feature>
<dbReference type="AlphaFoldDB" id="A0A2M6UIN7"/>
<feature type="transmembrane region" description="Helical" evidence="3">
    <location>
        <begin position="146"/>
        <end position="173"/>
    </location>
</feature>
<accession>A0A2M6UIN7</accession>
<dbReference type="GO" id="GO:0016042">
    <property type="term" value="P:lipid catabolic process"/>
    <property type="evidence" value="ECO:0007669"/>
    <property type="project" value="UniProtKB-UniRule"/>
</dbReference>
<keyword evidence="6" id="KW-1185">Reference proteome</keyword>
<feature type="compositionally biased region" description="Basic and acidic residues" evidence="2">
    <location>
        <begin position="693"/>
        <end position="711"/>
    </location>
</feature>
<dbReference type="InterPro" id="IPR002641">
    <property type="entry name" value="PNPLA_dom"/>
</dbReference>
<dbReference type="RefSeq" id="WP_161497280.1">
    <property type="nucleotide sequence ID" value="NZ_LFJC01000003.1"/>
</dbReference>
<keyword evidence="3" id="KW-1133">Transmembrane helix</keyword>
<evidence type="ECO:0000256" key="3">
    <source>
        <dbReference type="SAM" id="Phobius"/>
    </source>
</evidence>
<comment type="caution">
    <text evidence="5">The sequence shown here is derived from an EMBL/GenBank/DDBJ whole genome shotgun (WGS) entry which is preliminary data.</text>
</comment>
<keyword evidence="1" id="KW-0378">Hydrolase</keyword>
<evidence type="ECO:0000256" key="2">
    <source>
        <dbReference type="SAM" id="MobiDB-lite"/>
    </source>
</evidence>
<dbReference type="Proteomes" id="UP000228930">
    <property type="component" value="Unassembled WGS sequence"/>
</dbReference>
<dbReference type="EMBL" id="LFJC01000003">
    <property type="protein sequence ID" value="PIT04476.1"/>
    <property type="molecule type" value="Genomic_DNA"/>
</dbReference>
<feature type="active site" description="Nucleophile" evidence="1">
    <location>
        <position position="31"/>
    </location>
</feature>
<proteinExistence type="predicted"/>
<name>A0A2M6UIN7_9BRAD</name>
<evidence type="ECO:0000259" key="4">
    <source>
        <dbReference type="PROSITE" id="PS51635"/>
    </source>
</evidence>
<dbReference type="GO" id="GO:0016787">
    <property type="term" value="F:hydrolase activity"/>
    <property type="evidence" value="ECO:0007669"/>
    <property type="project" value="UniProtKB-UniRule"/>
</dbReference>
<organism evidence="5 6">
    <name type="scientific">Bradyrhizobium nitroreducens</name>
    <dbReference type="NCBI Taxonomy" id="709803"/>
    <lineage>
        <taxon>Bacteria</taxon>
        <taxon>Pseudomonadati</taxon>
        <taxon>Pseudomonadota</taxon>
        <taxon>Alphaproteobacteria</taxon>
        <taxon>Hyphomicrobiales</taxon>
        <taxon>Nitrobacteraceae</taxon>
        <taxon>Bradyrhizobium</taxon>
    </lineage>
</organism>
<feature type="region of interest" description="Disordered" evidence="2">
    <location>
        <begin position="669"/>
        <end position="711"/>
    </location>
</feature>